<evidence type="ECO:0000256" key="1">
    <source>
        <dbReference type="SAM" id="Phobius"/>
    </source>
</evidence>
<dbReference type="AlphaFoldDB" id="A0A974HQW0"/>
<sequence>MPLSHPSIFFIACLYFYSLYGTLLFPKNRIITVLPRTYNFTILSSTEKKNFFLLQYSNPKIIIPILKCYSLDCIYS</sequence>
<protein>
    <submittedName>
        <fullName evidence="2">Uncharacterized protein</fullName>
    </submittedName>
</protein>
<evidence type="ECO:0000313" key="3">
    <source>
        <dbReference type="Proteomes" id="UP000694892"/>
    </source>
</evidence>
<evidence type="ECO:0000313" key="2">
    <source>
        <dbReference type="EMBL" id="OCT86975.1"/>
    </source>
</evidence>
<proteinExistence type="predicted"/>
<accession>A0A974HQW0</accession>
<dbReference type="Proteomes" id="UP000694892">
    <property type="component" value="Chromosome 3S"/>
</dbReference>
<keyword evidence="1" id="KW-1133">Transmembrane helix</keyword>
<name>A0A974HQW0_XENLA</name>
<dbReference type="EMBL" id="CM004471">
    <property type="protein sequence ID" value="OCT86975.1"/>
    <property type="molecule type" value="Genomic_DNA"/>
</dbReference>
<reference evidence="3" key="1">
    <citation type="journal article" date="2016" name="Nature">
        <title>Genome evolution in the allotetraploid frog Xenopus laevis.</title>
        <authorList>
            <person name="Session A.M."/>
            <person name="Uno Y."/>
            <person name="Kwon T."/>
            <person name="Chapman J.A."/>
            <person name="Toyoda A."/>
            <person name="Takahashi S."/>
            <person name="Fukui A."/>
            <person name="Hikosaka A."/>
            <person name="Suzuki A."/>
            <person name="Kondo M."/>
            <person name="van Heeringen S.J."/>
            <person name="Quigley I."/>
            <person name="Heinz S."/>
            <person name="Ogino H."/>
            <person name="Ochi H."/>
            <person name="Hellsten U."/>
            <person name="Lyons J.B."/>
            <person name="Simakov O."/>
            <person name="Putnam N."/>
            <person name="Stites J."/>
            <person name="Kuroki Y."/>
            <person name="Tanaka T."/>
            <person name="Michiue T."/>
            <person name="Watanabe M."/>
            <person name="Bogdanovic O."/>
            <person name="Lister R."/>
            <person name="Georgiou G."/>
            <person name="Paranjpe S.S."/>
            <person name="van Kruijsbergen I."/>
            <person name="Shu S."/>
            <person name="Carlson J."/>
            <person name="Kinoshita T."/>
            <person name="Ohta Y."/>
            <person name="Mawaribuchi S."/>
            <person name="Jenkins J."/>
            <person name="Grimwood J."/>
            <person name="Schmutz J."/>
            <person name="Mitros T."/>
            <person name="Mozaffari S.V."/>
            <person name="Suzuki Y."/>
            <person name="Haramoto Y."/>
            <person name="Yamamoto T.S."/>
            <person name="Takagi C."/>
            <person name="Heald R."/>
            <person name="Miller K."/>
            <person name="Haudenschild C."/>
            <person name="Kitzman J."/>
            <person name="Nakayama T."/>
            <person name="Izutsu Y."/>
            <person name="Robert J."/>
            <person name="Fortriede J."/>
            <person name="Burns K."/>
            <person name="Lotay V."/>
            <person name="Karimi K."/>
            <person name="Yasuoka Y."/>
            <person name="Dichmann D.S."/>
            <person name="Flajnik M.F."/>
            <person name="Houston D.W."/>
            <person name="Shendure J."/>
            <person name="DuPasquier L."/>
            <person name="Vize P.D."/>
            <person name="Zorn A.M."/>
            <person name="Ito M."/>
            <person name="Marcotte E.M."/>
            <person name="Wallingford J.B."/>
            <person name="Ito Y."/>
            <person name="Asashima M."/>
            <person name="Ueno N."/>
            <person name="Matsuda Y."/>
            <person name="Veenstra G.J."/>
            <person name="Fujiyama A."/>
            <person name="Harland R.M."/>
            <person name="Taira M."/>
            <person name="Rokhsar D.S."/>
        </authorList>
    </citation>
    <scope>NUCLEOTIDE SEQUENCE [LARGE SCALE GENOMIC DNA]</scope>
    <source>
        <strain evidence="3">J</strain>
    </source>
</reference>
<keyword evidence="1" id="KW-0812">Transmembrane</keyword>
<gene>
    <name evidence="2" type="ORF">XELAEV_18020665mg</name>
</gene>
<keyword evidence="1" id="KW-0472">Membrane</keyword>
<feature type="transmembrane region" description="Helical" evidence="1">
    <location>
        <begin position="6"/>
        <end position="26"/>
    </location>
</feature>
<organism evidence="2 3">
    <name type="scientific">Xenopus laevis</name>
    <name type="common">African clawed frog</name>
    <dbReference type="NCBI Taxonomy" id="8355"/>
    <lineage>
        <taxon>Eukaryota</taxon>
        <taxon>Metazoa</taxon>
        <taxon>Chordata</taxon>
        <taxon>Craniata</taxon>
        <taxon>Vertebrata</taxon>
        <taxon>Euteleostomi</taxon>
        <taxon>Amphibia</taxon>
        <taxon>Batrachia</taxon>
        <taxon>Anura</taxon>
        <taxon>Pipoidea</taxon>
        <taxon>Pipidae</taxon>
        <taxon>Xenopodinae</taxon>
        <taxon>Xenopus</taxon>
        <taxon>Xenopus</taxon>
    </lineage>
</organism>